<organism evidence="4 5">
    <name type="scientific">Blepharisma stoltei</name>
    <dbReference type="NCBI Taxonomy" id="1481888"/>
    <lineage>
        <taxon>Eukaryota</taxon>
        <taxon>Sar</taxon>
        <taxon>Alveolata</taxon>
        <taxon>Ciliophora</taxon>
        <taxon>Postciliodesmatophora</taxon>
        <taxon>Heterotrichea</taxon>
        <taxon>Heterotrichida</taxon>
        <taxon>Blepharismidae</taxon>
        <taxon>Blepharisma</taxon>
    </lineage>
</organism>
<dbReference type="SMART" id="SM00175">
    <property type="entry name" value="RAB"/>
    <property type="match status" value="1"/>
</dbReference>
<dbReference type="GO" id="GO:0003924">
    <property type="term" value="F:GTPase activity"/>
    <property type="evidence" value="ECO:0007669"/>
    <property type="project" value="InterPro"/>
</dbReference>
<dbReference type="PANTHER" id="PTHR47981:SF20">
    <property type="entry name" value="RAS-RELATED PROTEIN RAB-7A"/>
    <property type="match status" value="1"/>
</dbReference>
<sequence>MKLLNCCLFTSFKNIIINSNGRGEKNTWKSCIIGESKSGKTSFLNKVIGNRFSASYKRTIGSDFSCKEYQIGEKLLTLQFWDTPRREGFQRLGYAFCRGAQAYFIFFDITDRYSFEQVSDWKDEFESNVGDNVFGILVGNKIDINNERVVCYEEAKTFADHHKMIYIEISAKTGQGCEVLERIVANKIAQ</sequence>
<dbReference type="InterPro" id="IPR005225">
    <property type="entry name" value="Small_GTP-bd"/>
</dbReference>
<dbReference type="Pfam" id="PF00071">
    <property type="entry name" value="Ras"/>
    <property type="match status" value="1"/>
</dbReference>
<evidence type="ECO:0000313" key="5">
    <source>
        <dbReference type="Proteomes" id="UP001162131"/>
    </source>
</evidence>
<dbReference type="CDD" id="cd00154">
    <property type="entry name" value="Rab"/>
    <property type="match status" value="1"/>
</dbReference>
<dbReference type="SUPFAM" id="SSF52540">
    <property type="entry name" value="P-loop containing nucleoside triphosphate hydrolases"/>
    <property type="match status" value="1"/>
</dbReference>
<keyword evidence="5" id="KW-1185">Reference proteome</keyword>
<evidence type="ECO:0000256" key="2">
    <source>
        <dbReference type="ARBA" id="ARBA00022741"/>
    </source>
</evidence>
<reference evidence="4" key="1">
    <citation type="submission" date="2021-09" db="EMBL/GenBank/DDBJ databases">
        <authorList>
            <consortium name="AG Swart"/>
            <person name="Singh M."/>
            <person name="Singh A."/>
            <person name="Seah K."/>
            <person name="Emmerich C."/>
        </authorList>
    </citation>
    <scope>NUCLEOTIDE SEQUENCE</scope>
    <source>
        <strain evidence="4">ATCC30299</strain>
    </source>
</reference>
<dbReference type="SMART" id="SM00173">
    <property type="entry name" value="RAS"/>
    <property type="match status" value="1"/>
</dbReference>
<keyword evidence="2" id="KW-0547">Nucleotide-binding</keyword>
<comment type="caution">
    <text evidence="4">The sequence shown here is derived from an EMBL/GenBank/DDBJ whole genome shotgun (WGS) entry which is preliminary data.</text>
</comment>
<gene>
    <name evidence="4" type="ORF">BSTOLATCC_MIC43371</name>
</gene>
<dbReference type="EMBL" id="CAJZBQ010000043">
    <property type="protein sequence ID" value="CAG9327332.1"/>
    <property type="molecule type" value="Genomic_DNA"/>
</dbReference>
<dbReference type="NCBIfam" id="TIGR00231">
    <property type="entry name" value="small_GTP"/>
    <property type="match status" value="1"/>
</dbReference>
<dbReference type="InterPro" id="IPR027417">
    <property type="entry name" value="P-loop_NTPase"/>
</dbReference>
<evidence type="ECO:0000313" key="4">
    <source>
        <dbReference type="EMBL" id="CAG9327332.1"/>
    </source>
</evidence>
<protein>
    <submittedName>
        <fullName evidence="4">Uncharacterized protein</fullName>
    </submittedName>
</protein>
<evidence type="ECO:0000256" key="1">
    <source>
        <dbReference type="ARBA" id="ARBA00006270"/>
    </source>
</evidence>
<comment type="similarity">
    <text evidence="1">Belongs to the small GTPase superfamily. Rab family.</text>
</comment>
<accession>A0AAU9K2A9</accession>
<dbReference type="PRINTS" id="PR00449">
    <property type="entry name" value="RASTRNSFRMNG"/>
</dbReference>
<dbReference type="Proteomes" id="UP001162131">
    <property type="component" value="Unassembled WGS sequence"/>
</dbReference>
<name>A0AAU9K2A9_9CILI</name>
<dbReference type="PANTHER" id="PTHR47981">
    <property type="entry name" value="RAB FAMILY"/>
    <property type="match status" value="1"/>
</dbReference>
<dbReference type="GO" id="GO:0005525">
    <property type="term" value="F:GTP binding"/>
    <property type="evidence" value="ECO:0007669"/>
    <property type="project" value="UniProtKB-KW"/>
</dbReference>
<dbReference type="PROSITE" id="PS51419">
    <property type="entry name" value="RAB"/>
    <property type="match status" value="1"/>
</dbReference>
<evidence type="ECO:0000256" key="3">
    <source>
        <dbReference type="ARBA" id="ARBA00023134"/>
    </source>
</evidence>
<keyword evidence="3" id="KW-0342">GTP-binding</keyword>
<dbReference type="Gene3D" id="3.40.50.300">
    <property type="entry name" value="P-loop containing nucleotide triphosphate hydrolases"/>
    <property type="match status" value="1"/>
</dbReference>
<dbReference type="SMART" id="SM00174">
    <property type="entry name" value="RHO"/>
    <property type="match status" value="1"/>
</dbReference>
<dbReference type="FunFam" id="3.40.50.300:FF:001447">
    <property type="entry name" value="Ras-related protein Rab-1B"/>
    <property type="match status" value="1"/>
</dbReference>
<dbReference type="AlphaFoldDB" id="A0AAU9K2A9"/>
<proteinExistence type="inferred from homology"/>
<dbReference type="InterPro" id="IPR001806">
    <property type="entry name" value="Small_GTPase"/>
</dbReference>
<dbReference type="PROSITE" id="PS51421">
    <property type="entry name" value="RAS"/>
    <property type="match status" value="1"/>
</dbReference>